<keyword evidence="2" id="KW-1185">Reference proteome</keyword>
<dbReference type="EMBL" id="JAGPUO010000010">
    <property type="protein sequence ID" value="KAG5659976.1"/>
    <property type="molecule type" value="Genomic_DNA"/>
</dbReference>
<evidence type="ECO:0000313" key="2">
    <source>
        <dbReference type="Proteomes" id="UP000782241"/>
    </source>
</evidence>
<sequence length="457" mass="50689">AGLSDEGGTGAYVAAVLKQVVQPNAEEIAKLDEFVQTTIWGRLQGEDYGVRKSLFFYEPSEVDYPYSKDTDWTSWTSWDKKAASSIDRAYDYVHVTVAYWSMYRVARAYPGLVSKPWTWYLSQAQKTIIRMTQKDVSYNDVGLMGETVFGEVLTDLKREGNDTAADALESAMKKRAELWHSQEIPYGSEMAWDSTGQEGVYYWTRHFGFDDSVQKTIDSVLGYVPNVPHWGWNGNARRYWDFIYGGKLQRIERQIHHYGSGLNSQVLLSAFRDNPSDSYLLRAGYAGSYAPLANINQDGFPSAAFHSYPDTLKWDGITGDYGGGFVGTVLNSGTYVAEDEELGIVAFGGTLFKEGDKYTVQPRDAVRKRIFIGPLKLLVTIDVGSIQEFTFDTAQNAVQVTLVQVKGAPQAAKATIWVESTGAKKWTVKAKGATEGRGGWTVSLPASEPVTLALTGV</sequence>
<gene>
    <name evidence="1" type="ORF">KAF25_003498</name>
</gene>
<dbReference type="Proteomes" id="UP000782241">
    <property type="component" value="Unassembled WGS sequence"/>
</dbReference>
<dbReference type="AlphaFoldDB" id="A0A9P7H097"/>
<dbReference type="Pfam" id="PF18951">
    <property type="entry name" value="DUF5695"/>
    <property type="match status" value="1"/>
</dbReference>
<organism evidence="1 2">
    <name type="scientific">Fusarium avenaceum</name>
    <dbReference type="NCBI Taxonomy" id="40199"/>
    <lineage>
        <taxon>Eukaryota</taxon>
        <taxon>Fungi</taxon>
        <taxon>Dikarya</taxon>
        <taxon>Ascomycota</taxon>
        <taxon>Pezizomycotina</taxon>
        <taxon>Sordariomycetes</taxon>
        <taxon>Hypocreomycetidae</taxon>
        <taxon>Hypocreales</taxon>
        <taxon>Nectriaceae</taxon>
        <taxon>Fusarium</taxon>
        <taxon>Fusarium tricinctum species complex</taxon>
    </lineage>
</organism>
<dbReference type="InterPro" id="IPR043750">
    <property type="entry name" value="DUF5695"/>
</dbReference>
<comment type="caution">
    <text evidence="1">The sequence shown here is derived from an EMBL/GenBank/DDBJ whole genome shotgun (WGS) entry which is preliminary data.</text>
</comment>
<feature type="non-terminal residue" evidence="1">
    <location>
        <position position="457"/>
    </location>
</feature>
<name>A0A9P7H097_9HYPO</name>
<protein>
    <submittedName>
        <fullName evidence="1">Uncharacterized protein</fullName>
    </submittedName>
</protein>
<reference evidence="1" key="1">
    <citation type="submission" date="2021-04" db="EMBL/GenBank/DDBJ databases">
        <title>Draft genome of Fusarium avenaceum strain F156N33, isolated from an atmospheric sample in Virginia.</title>
        <authorList>
            <person name="Yang S."/>
            <person name="Vinatzer B.A."/>
            <person name="Coleman J."/>
        </authorList>
    </citation>
    <scope>NUCLEOTIDE SEQUENCE</scope>
    <source>
        <strain evidence="1">F156N33</strain>
    </source>
</reference>
<proteinExistence type="predicted"/>
<accession>A0A9P7H097</accession>
<evidence type="ECO:0000313" key="1">
    <source>
        <dbReference type="EMBL" id="KAG5659976.1"/>
    </source>
</evidence>